<reference evidence="2 3" key="1">
    <citation type="submission" date="2018-08" db="EMBL/GenBank/DDBJ databases">
        <title>Genome Sequence of Clavibacter michiganensis Subspecies type strains, and the Atypical Peach-Colored Strains Isolated from Tomato.</title>
        <authorList>
            <person name="Osdaghi E."/>
            <person name="Portier P."/>
            <person name="Briand M."/>
            <person name="Jacques M.-A."/>
        </authorList>
    </citation>
    <scope>NUCLEOTIDE SEQUENCE [LARGE SCALE GENOMIC DNA]</scope>
    <source>
        <strain evidence="2 3">CFBP 6488</strain>
    </source>
</reference>
<accession>A0A399NNX5</accession>
<keyword evidence="1" id="KW-0812">Transmembrane</keyword>
<evidence type="ECO:0000313" key="2">
    <source>
        <dbReference type="EMBL" id="RII95865.1"/>
    </source>
</evidence>
<dbReference type="AlphaFoldDB" id="A0A399NNX5"/>
<gene>
    <name evidence="2" type="ORF">DZF93_21235</name>
</gene>
<protein>
    <submittedName>
        <fullName evidence="2">Uncharacterized protein</fullName>
    </submittedName>
</protein>
<evidence type="ECO:0000313" key="3">
    <source>
        <dbReference type="Proteomes" id="UP000266634"/>
    </source>
</evidence>
<sequence>MDALRIAWWMRRGFWHGFQHSRGAARVVALYLAVAWWVLSPLIVVLQVVLVTCPWTRYYLSPERDVVLALFGTRTGWH</sequence>
<keyword evidence="1" id="KW-0472">Membrane</keyword>
<feature type="non-terminal residue" evidence="2">
    <location>
        <position position="78"/>
    </location>
</feature>
<proteinExistence type="predicted"/>
<feature type="transmembrane region" description="Helical" evidence="1">
    <location>
        <begin position="28"/>
        <end position="50"/>
    </location>
</feature>
<name>A0A399NNX5_9MICO</name>
<organism evidence="2 3">
    <name type="scientific">Clavibacter michiganensis subsp. insidiosus</name>
    <dbReference type="NCBI Taxonomy" id="33014"/>
    <lineage>
        <taxon>Bacteria</taxon>
        <taxon>Bacillati</taxon>
        <taxon>Actinomycetota</taxon>
        <taxon>Actinomycetes</taxon>
        <taxon>Micrococcales</taxon>
        <taxon>Microbacteriaceae</taxon>
        <taxon>Clavibacter</taxon>
    </lineage>
</organism>
<keyword evidence="1" id="KW-1133">Transmembrane helix</keyword>
<comment type="caution">
    <text evidence="2">The sequence shown here is derived from an EMBL/GenBank/DDBJ whole genome shotgun (WGS) entry which is preliminary data.</text>
</comment>
<dbReference type="Proteomes" id="UP000266634">
    <property type="component" value="Unassembled WGS sequence"/>
</dbReference>
<dbReference type="EMBL" id="QWEA01001863">
    <property type="protein sequence ID" value="RII95865.1"/>
    <property type="molecule type" value="Genomic_DNA"/>
</dbReference>
<evidence type="ECO:0000256" key="1">
    <source>
        <dbReference type="SAM" id="Phobius"/>
    </source>
</evidence>